<keyword evidence="5" id="KW-1133">Transmembrane helix</keyword>
<dbReference type="Pfam" id="PF00746">
    <property type="entry name" value="Gram_pos_anchor"/>
    <property type="match status" value="1"/>
</dbReference>
<evidence type="ECO:0000256" key="4">
    <source>
        <dbReference type="ARBA" id="ARBA00023088"/>
    </source>
</evidence>
<proteinExistence type="predicted"/>
<evidence type="ECO:0000256" key="3">
    <source>
        <dbReference type="ARBA" id="ARBA00022729"/>
    </source>
</evidence>
<evidence type="ECO:0000313" key="7">
    <source>
        <dbReference type="EMBL" id="GIJ61467.1"/>
    </source>
</evidence>
<evidence type="ECO:0000259" key="6">
    <source>
        <dbReference type="Pfam" id="PF00746"/>
    </source>
</evidence>
<accession>A0A8J4E743</accession>
<evidence type="ECO:0000313" key="8">
    <source>
        <dbReference type="Proteomes" id="UP000612585"/>
    </source>
</evidence>
<keyword evidence="4" id="KW-0572">Peptidoglycan-anchor</keyword>
<keyword evidence="5" id="KW-0812">Transmembrane</keyword>
<reference evidence="7" key="1">
    <citation type="submission" date="2021-01" db="EMBL/GenBank/DDBJ databases">
        <title>Whole genome shotgun sequence of Virgisporangium aurantiacum NBRC 16421.</title>
        <authorList>
            <person name="Komaki H."/>
            <person name="Tamura T."/>
        </authorList>
    </citation>
    <scope>NUCLEOTIDE SEQUENCE</scope>
    <source>
        <strain evidence="7">NBRC 16421</strain>
    </source>
</reference>
<keyword evidence="3" id="KW-0732">Signal</keyword>
<dbReference type="Proteomes" id="UP000612585">
    <property type="component" value="Unassembled WGS sequence"/>
</dbReference>
<evidence type="ECO:0000256" key="1">
    <source>
        <dbReference type="ARBA" id="ARBA00022512"/>
    </source>
</evidence>
<dbReference type="EMBL" id="BOPG01000067">
    <property type="protein sequence ID" value="GIJ61467.1"/>
    <property type="molecule type" value="Genomic_DNA"/>
</dbReference>
<gene>
    <name evidence="7" type="ORF">Vau01_089830</name>
</gene>
<keyword evidence="5" id="KW-0472">Membrane</keyword>
<keyword evidence="1" id="KW-0134">Cell wall</keyword>
<name>A0A8J4E743_9ACTN</name>
<sequence>MSQPQVIGSAAAATLPLTGNGVVGMVLAGIALVVVGLLLVRSGRYKNTSAA</sequence>
<keyword evidence="2" id="KW-0964">Secreted</keyword>
<comment type="caution">
    <text evidence="7">The sequence shown here is derived from an EMBL/GenBank/DDBJ whole genome shotgun (WGS) entry which is preliminary data.</text>
</comment>
<dbReference type="InterPro" id="IPR019931">
    <property type="entry name" value="LPXTG_anchor"/>
</dbReference>
<protein>
    <recommendedName>
        <fullName evidence="6">Gram-positive cocci surface proteins LPxTG domain-containing protein</fullName>
    </recommendedName>
</protein>
<feature type="transmembrane region" description="Helical" evidence="5">
    <location>
        <begin position="22"/>
        <end position="40"/>
    </location>
</feature>
<keyword evidence="8" id="KW-1185">Reference proteome</keyword>
<dbReference type="NCBIfam" id="TIGR01167">
    <property type="entry name" value="LPXTG_anchor"/>
    <property type="match status" value="1"/>
</dbReference>
<organism evidence="7 8">
    <name type="scientific">Virgisporangium aurantiacum</name>
    <dbReference type="NCBI Taxonomy" id="175570"/>
    <lineage>
        <taxon>Bacteria</taxon>
        <taxon>Bacillati</taxon>
        <taxon>Actinomycetota</taxon>
        <taxon>Actinomycetes</taxon>
        <taxon>Micromonosporales</taxon>
        <taxon>Micromonosporaceae</taxon>
        <taxon>Virgisporangium</taxon>
    </lineage>
</organism>
<evidence type="ECO:0000256" key="2">
    <source>
        <dbReference type="ARBA" id="ARBA00022525"/>
    </source>
</evidence>
<dbReference type="RefSeq" id="WP_204006420.1">
    <property type="nucleotide sequence ID" value="NZ_BOPG01000067.1"/>
</dbReference>
<feature type="domain" description="Gram-positive cocci surface proteins LPxTG" evidence="6">
    <location>
        <begin position="11"/>
        <end position="42"/>
    </location>
</feature>
<evidence type="ECO:0000256" key="5">
    <source>
        <dbReference type="SAM" id="Phobius"/>
    </source>
</evidence>
<dbReference type="AlphaFoldDB" id="A0A8J4E743"/>